<organism evidence="5 6">
    <name type="scientific">Tritonibacter multivorans</name>
    <dbReference type="NCBI Taxonomy" id="928856"/>
    <lineage>
        <taxon>Bacteria</taxon>
        <taxon>Pseudomonadati</taxon>
        <taxon>Pseudomonadota</taxon>
        <taxon>Alphaproteobacteria</taxon>
        <taxon>Rhodobacterales</taxon>
        <taxon>Paracoccaceae</taxon>
        <taxon>Tritonibacter</taxon>
    </lineage>
</organism>
<dbReference type="PANTHER" id="PTHR43976:SF16">
    <property type="entry name" value="SHORT-CHAIN DEHYDROGENASE_REDUCTASE FAMILY PROTEIN"/>
    <property type="match status" value="1"/>
</dbReference>
<dbReference type="STRING" id="928856.SAMN04488049_103213"/>
<comment type="similarity">
    <text evidence="1 3">Belongs to the short-chain dehydrogenases/reductases (SDR) family.</text>
</comment>
<dbReference type="OrthoDB" id="9793825at2"/>
<keyword evidence="2 5" id="KW-0560">Oxidoreductase</keyword>
<evidence type="ECO:0000256" key="2">
    <source>
        <dbReference type="ARBA" id="ARBA00023002"/>
    </source>
</evidence>
<dbReference type="RefSeq" id="WP_058288695.1">
    <property type="nucleotide sequence ID" value="NZ_CYSD01000012.1"/>
</dbReference>
<dbReference type="Proteomes" id="UP000052022">
    <property type="component" value="Unassembled WGS sequence"/>
</dbReference>
<evidence type="ECO:0000259" key="4">
    <source>
        <dbReference type="SMART" id="SM00822"/>
    </source>
</evidence>
<evidence type="ECO:0000256" key="1">
    <source>
        <dbReference type="ARBA" id="ARBA00006484"/>
    </source>
</evidence>
<dbReference type="EC" id="1.1.1.100" evidence="5"/>
<feature type="domain" description="Ketoreductase" evidence="4">
    <location>
        <begin position="2"/>
        <end position="194"/>
    </location>
</feature>
<dbReference type="PRINTS" id="PR00080">
    <property type="entry name" value="SDRFAMILY"/>
</dbReference>
<accession>A0A0P1G2A6</accession>
<reference evidence="5 6" key="1">
    <citation type="submission" date="2015-09" db="EMBL/GenBank/DDBJ databases">
        <authorList>
            <consortium name="Swine Surveillance"/>
        </authorList>
    </citation>
    <scope>NUCLEOTIDE SEQUENCE [LARGE SCALE GENOMIC DNA]</scope>
    <source>
        <strain evidence="5 6">CECT 7557</strain>
    </source>
</reference>
<keyword evidence="6" id="KW-1185">Reference proteome</keyword>
<evidence type="ECO:0000256" key="3">
    <source>
        <dbReference type="RuleBase" id="RU000363"/>
    </source>
</evidence>
<protein>
    <submittedName>
        <fullName evidence="5">3-oxoacyl-[acyl-carrier-protein] reductase FabG</fullName>
        <ecNumber evidence="5">1.1.1.100</ecNumber>
    </submittedName>
</protein>
<dbReference type="PROSITE" id="PS00061">
    <property type="entry name" value="ADH_SHORT"/>
    <property type="match status" value="1"/>
</dbReference>
<dbReference type="Pfam" id="PF00106">
    <property type="entry name" value="adh_short"/>
    <property type="match status" value="1"/>
</dbReference>
<dbReference type="InterPro" id="IPR020904">
    <property type="entry name" value="Sc_DH/Rdtase_CS"/>
</dbReference>
<dbReference type="SUPFAM" id="SSF51735">
    <property type="entry name" value="NAD(P)-binding Rossmann-fold domains"/>
    <property type="match status" value="1"/>
</dbReference>
<dbReference type="InterPro" id="IPR057326">
    <property type="entry name" value="KR_dom"/>
</dbReference>
<dbReference type="NCBIfam" id="NF004824">
    <property type="entry name" value="PRK06180.1"/>
    <property type="match status" value="1"/>
</dbReference>
<dbReference type="GO" id="GO:0004316">
    <property type="term" value="F:3-oxoacyl-[acyl-carrier-protein] reductase (NADPH) activity"/>
    <property type="evidence" value="ECO:0007669"/>
    <property type="project" value="UniProtKB-EC"/>
</dbReference>
<dbReference type="AlphaFoldDB" id="A0A0P1G2A6"/>
<gene>
    <name evidence="5" type="primary">fabG_1</name>
    <name evidence="5" type="ORF">TRM7557_00569</name>
</gene>
<evidence type="ECO:0000313" key="6">
    <source>
        <dbReference type="Proteomes" id="UP000052022"/>
    </source>
</evidence>
<dbReference type="EMBL" id="CYSD01000012">
    <property type="protein sequence ID" value="CUH75811.1"/>
    <property type="molecule type" value="Genomic_DNA"/>
</dbReference>
<proteinExistence type="inferred from homology"/>
<dbReference type="InterPro" id="IPR002347">
    <property type="entry name" value="SDR_fam"/>
</dbReference>
<dbReference type="PRINTS" id="PR00081">
    <property type="entry name" value="GDHRDH"/>
</dbReference>
<name>A0A0P1G2A6_9RHOB</name>
<evidence type="ECO:0000313" key="5">
    <source>
        <dbReference type="EMBL" id="CUH75811.1"/>
    </source>
</evidence>
<sequence length="279" mass="29489">MKTWLITGCSTGLGRTLAEHVLARGDNVVLTARRPEQLSELAAAYPDTALVAKLDVTEAADIAAVVAATEARFGGLDVLVNNAGYGLIGAVEEATPEEYRPLFEVNLFGLIEMTRAALPLMRKGTGGRIVNLSSTLGFMGRAGFGLYSSAKFAVEGLSEALAAEVEPLGMNVIIVEPGAFRTDFLDRSLAVAETSIDAYADTVGQVRAYPEAFNGNQRGNPEKGVAMIAKAVDSDTPPLRLALGADSYANNRSKIDRALGDFDTWEGDAGEAVWFPEGS</sequence>
<dbReference type="SMART" id="SM00822">
    <property type="entry name" value="PKS_KR"/>
    <property type="match status" value="1"/>
</dbReference>
<dbReference type="InterPro" id="IPR036291">
    <property type="entry name" value="NAD(P)-bd_dom_sf"/>
</dbReference>
<dbReference type="CDD" id="cd05374">
    <property type="entry name" value="17beta-HSD-like_SDR_c"/>
    <property type="match status" value="1"/>
</dbReference>
<dbReference type="PANTHER" id="PTHR43976">
    <property type="entry name" value="SHORT CHAIN DEHYDROGENASE"/>
    <property type="match status" value="1"/>
</dbReference>
<dbReference type="Gene3D" id="3.40.50.720">
    <property type="entry name" value="NAD(P)-binding Rossmann-like Domain"/>
    <property type="match status" value="1"/>
</dbReference>
<dbReference type="InterPro" id="IPR051911">
    <property type="entry name" value="SDR_oxidoreductase"/>
</dbReference>